<dbReference type="Proteomes" id="UP000779233">
    <property type="component" value="Unassembled WGS sequence"/>
</dbReference>
<dbReference type="AlphaFoldDB" id="A0A8S4HPR2"/>
<organism evidence="2 3">
    <name type="scientific">Plasmodium vivax</name>
    <name type="common">malaria parasite P. vivax</name>
    <dbReference type="NCBI Taxonomy" id="5855"/>
    <lineage>
        <taxon>Eukaryota</taxon>
        <taxon>Sar</taxon>
        <taxon>Alveolata</taxon>
        <taxon>Apicomplexa</taxon>
        <taxon>Aconoidasida</taxon>
        <taxon>Haemosporida</taxon>
        <taxon>Plasmodiidae</taxon>
        <taxon>Plasmodium</taxon>
        <taxon>Plasmodium (Plasmodium)</taxon>
    </lineage>
</organism>
<evidence type="ECO:0000256" key="1">
    <source>
        <dbReference type="SAM" id="MobiDB-lite"/>
    </source>
</evidence>
<comment type="caution">
    <text evidence="2">The sequence shown here is derived from an EMBL/GenBank/DDBJ whole genome shotgun (WGS) entry which is preliminary data.</text>
</comment>
<dbReference type="Pfam" id="PF05795">
    <property type="entry name" value="Plasmodium_Vir"/>
    <property type="match status" value="1"/>
</dbReference>
<reference evidence="2" key="1">
    <citation type="submission" date="2021-09" db="EMBL/GenBank/DDBJ databases">
        <authorList>
            <consortium name="Pathogen Informatics"/>
        </authorList>
    </citation>
    <scope>NUCLEOTIDE SEQUENCE</scope>
    <source>
        <strain evidence="2">PvW1</strain>
    </source>
</reference>
<feature type="region of interest" description="Disordered" evidence="1">
    <location>
        <begin position="245"/>
        <end position="283"/>
    </location>
</feature>
<evidence type="ECO:0000313" key="3">
    <source>
        <dbReference type="Proteomes" id="UP000779233"/>
    </source>
</evidence>
<evidence type="ECO:0000313" key="2">
    <source>
        <dbReference type="EMBL" id="CAG9485342.1"/>
    </source>
</evidence>
<feature type="compositionally biased region" description="Basic and acidic residues" evidence="1">
    <location>
        <begin position="245"/>
        <end position="277"/>
    </location>
</feature>
<dbReference type="InterPro" id="IPR008780">
    <property type="entry name" value="Plasmodium_Vir"/>
</dbReference>
<gene>
    <name evidence="2" type="ORF">PVW1_000010300</name>
</gene>
<proteinExistence type="predicted"/>
<sequence>MSTEKSCFHTNNKYLDYKCYNRLKIYFDQYGKSKENSKNFDKIIKSANISLDNNLSNSKILQNLEQHLKGHGVFLKENNDECCKYINFWLNKEVKEKHDLLYNDSKFSMFQNFVKYFNHIEHSINSQRCLSNINQINAETFKRMSKLYELYEYFTELKINSPYTKYYPKKTKCYVFGELIGEHNRYLADYEATDPDLIERLMNLKKLIENANIEIKEQCYHKTSLLHKSQLEIKLENEEIQRQKEELEKKQQEETRRREEENRRQEETMRHLEEAKRATSQQRITSLQLGNDVLHNTGDQEYQITNEIQRLKNDIQPELERYRQSSQVRRDFANNFRVQSEEENELQMSSSDSPEHNWNSITDTQGTMGKITGAITDVFRSVEPAPILGVSGGMGALFLLFKYTPVGSFFGGRRGRFRQIPRSFNGPFPGDFTNFQEYGGGFVGYSPMDINPLAE</sequence>
<protein>
    <submittedName>
        <fullName evidence="2">(malaria parasite P. vivax) hypothetical protein</fullName>
    </submittedName>
</protein>
<name>A0A8S4HPR2_PLAVI</name>
<accession>A0A8S4HPR2</accession>
<dbReference type="VEuPathDB" id="PlasmoDB:PVPAM_000040800"/>
<dbReference type="EMBL" id="CAJZCX010000017">
    <property type="protein sequence ID" value="CAG9485342.1"/>
    <property type="molecule type" value="Genomic_DNA"/>
</dbReference>